<gene>
    <name evidence="2" type="ORF">HPP92_003089</name>
</gene>
<name>A0A835VIK1_VANPL</name>
<reference evidence="2 3" key="1">
    <citation type="journal article" date="2020" name="Nat. Food">
        <title>A phased Vanilla planifolia genome enables genetic improvement of flavour and production.</title>
        <authorList>
            <person name="Hasing T."/>
            <person name="Tang H."/>
            <person name="Brym M."/>
            <person name="Khazi F."/>
            <person name="Huang T."/>
            <person name="Chambers A.H."/>
        </authorList>
    </citation>
    <scope>NUCLEOTIDE SEQUENCE [LARGE SCALE GENOMIC DNA]</scope>
    <source>
        <tissue evidence="2">Leaf</tissue>
    </source>
</reference>
<evidence type="ECO:0000313" key="2">
    <source>
        <dbReference type="EMBL" id="KAG0498398.1"/>
    </source>
</evidence>
<evidence type="ECO:0000256" key="1">
    <source>
        <dbReference type="SAM" id="MobiDB-lite"/>
    </source>
</evidence>
<evidence type="ECO:0000313" key="3">
    <source>
        <dbReference type="Proteomes" id="UP000636800"/>
    </source>
</evidence>
<sequence>MRLSAGQASPSGMEGGRSGKSKDVIRLQRESVIPVLKPKLIMNLANLIEHGTDRAEF</sequence>
<protein>
    <submittedName>
        <fullName evidence="2">Uncharacterized protein</fullName>
    </submittedName>
</protein>
<keyword evidence="3" id="KW-1185">Reference proteome</keyword>
<comment type="caution">
    <text evidence="2">The sequence shown here is derived from an EMBL/GenBank/DDBJ whole genome shotgun (WGS) entry which is preliminary data.</text>
</comment>
<organism evidence="2 3">
    <name type="scientific">Vanilla planifolia</name>
    <name type="common">Vanilla</name>
    <dbReference type="NCBI Taxonomy" id="51239"/>
    <lineage>
        <taxon>Eukaryota</taxon>
        <taxon>Viridiplantae</taxon>
        <taxon>Streptophyta</taxon>
        <taxon>Embryophyta</taxon>
        <taxon>Tracheophyta</taxon>
        <taxon>Spermatophyta</taxon>
        <taxon>Magnoliopsida</taxon>
        <taxon>Liliopsida</taxon>
        <taxon>Asparagales</taxon>
        <taxon>Orchidaceae</taxon>
        <taxon>Vanilloideae</taxon>
        <taxon>Vanilleae</taxon>
        <taxon>Vanilla</taxon>
    </lineage>
</organism>
<dbReference type="EMBL" id="JADCNL010000001">
    <property type="protein sequence ID" value="KAG0498398.1"/>
    <property type="molecule type" value="Genomic_DNA"/>
</dbReference>
<dbReference type="Proteomes" id="UP000636800">
    <property type="component" value="Chromosome 1"/>
</dbReference>
<proteinExistence type="predicted"/>
<feature type="compositionally biased region" description="Polar residues" evidence="1">
    <location>
        <begin position="1"/>
        <end position="10"/>
    </location>
</feature>
<accession>A0A835VIK1</accession>
<feature type="region of interest" description="Disordered" evidence="1">
    <location>
        <begin position="1"/>
        <end position="24"/>
    </location>
</feature>
<dbReference type="AlphaFoldDB" id="A0A835VIK1"/>